<dbReference type="SUPFAM" id="SSF47413">
    <property type="entry name" value="lambda repressor-like DNA-binding domains"/>
    <property type="match status" value="1"/>
</dbReference>
<accession>A0A0R2K4Y5</accession>
<dbReference type="CDD" id="cd00093">
    <property type="entry name" value="HTH_XRE"/>
    <property type="match status" value="1"/>
</dbReference>
<dbReference type="Proteomes" id="UP000051491">
    <property type="component" value="Unassembled WGS sequence"/>
</dbReference>
<dbReference type="PANTHER" id="PTHR37038">
    <property type="entry name" value="TRANSCRIPTIONAL REGULATOR-RELATED"/>
    <property type="match status" value="1"/>
</dbReference>
<dbReference type="InterPro" id="IPR011990">
    <property type="entry name" value="TPR-like_helical_dom_sf"/>
</dbReference>
<reference evidence="2 3" key="1">
    <citation type="journal article" date="2015" name="Genome Announc.">
        <title>Expanding the biotechnology potential of lactobacilli through comparative genomics of 213 strains and associated genera.</title>
        <authorList>
            <person name="Sun Z."/>
            <person name="Harris H.M."/>
            <person name="McCann A."/>
            <person name="Guo C."/>
            <person name="Argimon S."/>
            <person name="Zhang W."/>
            <person name="Yang X."/>
            <person name="Jeffery I.B."/>
            <person name="Cooney J.C."/>
            <person name="Kagawa T.F."/>
            <person name="Liu W."/>
            <person name="Song Y."/>
            <person name="Salvetti E."/>
            <person name="Wrobel A."/>
            <person name="Rasinkangas P."/>
            <person name="Parkhill J."/>
            <person name="Rea M.C."/>
            <person name="O'Sullivan O."/>
            <person name="Ritari J."/>
            <person name="Douillard F.P."/>
            <person name="Paul Ross R."/>
            <person name="Yang R."/>
            <person name="Briner A.E."/>
            <person name="Felis G.E."/>
            <person name="de Vos W.M."/>
            <person name="Barrangou R."/>
            <person name="Klaenhammer T.R."/>
            <person name="Caufield P.W."/>
            <person name="Cui Y."/>
            <person name="Zhang H."/>
            <person name="O'Toole P.W."/>
        </authorList>
    </citation>
    <scope>NUCLEOTIDE SEQUENCE [LARGE SCALE GENOMIC DNA]</scope>
    <source>
        <strain evidence="2 3">DSM 15353</strain>
    </source>
</reference>
<dbReference type="SMART" id="SM00530">
    <property type="entry name" value="HTH_XRE"/>
    <property type="match status" value="1"/>
</dbReference>
<proteinExistence type="predicted"/>
<comment type="caution">
    <text evidence="2">The sequence shown here is derived from an EMBL/GenBank/DDBJ whole genome shotgun (WGS) entry which is preliminary data.</text>
</comment>
<dbReference type="PROSITE" id="PS50943">
    <property type="entry name" value="HTH_CROC1"/>
    <property type="match status" value="1"/>
</dbReference>
<protein>
    <submittedName>
        <fullName evidence="2">Transcription regulator</fullName>
    </submittedName>
</protein>
<gene>
    <name evidence="2" type="ORF">IV43_GL001846</name>
</gene>
<dbReference type="Gene3D" id="1.25.40.10">
    <property type="entry name" value="Tetratricopeptide repeat domain"/>
    <property type="match status" value="1"/>
</dbReference>
<evidence type="ECO:0000313" key="2">
    <source>
        <dbReference type="EMBL" id="KRN81610.1"/>
    </source>
</evidence>
<evidence type="ECO:0000259" key="1">
    <source>
        <dbReference type="PROSITE" id="PS50943"/>
    </source>
</evidence>
<dbReference type="InterPro" id="IPR053163">
    <property type="entry name" value="HTH-type_regulator_Rgg"/>
</dbReference>
<dbReference type="InterPro" id="IPR001387">
    <property type="entry name" value="Cro/C1-type_HTH"/>
</dbReference>
<dbReference type="PATRIC" id="fig|89059.3.peg.1965"/>
<dbReference type="EMBL" id="JQBK01000064">
    <property type="protein sequence ID" value="KRN81610.1"/>
    <property type="molecule type" value="Genomic_DNA"/>
</dbReference>
<evidence type="ECO:0000313" key="3">
    <source>
        <dbReference type="Proteomes" id="UP000051491"/>
    </source>
</evidence>
<dbReference type="Pfam" id="PF01381">
    <property type="entry name" value="HTH_3"/>
    <property type="match status" value="1"/>
</dbReference>
<name>A0A0R2K4Y5_9LACO</name>
<sequence length="300" mass="35231">MGKVGITIKKIRKIKGMSQKQVYSGIVSRSFANRFESGSNDIQSEKLFKILNNLAVTPNEFQFINNDYELPLVEKLIKDVYVMYNNHSFSALAKWISKHKKEEGNQEKYVVAYAEILLFTFDHATVPVTKSMNVLIEHLLEEKTWTLQEMRMVKMLIPIFANKKDGHLSIKDLTNKFEQNCQNYLVNERDPFHISDELVSFYSILFQNFLNKRDYLNAQRVYNNFSSVQNSYLTLEGKILLKFWLAIYGLYFGNFDKAEKDIVKLQEMQNLFPNEFELNMNSVLTVRRKDAVYYRQSIGK</sequence>
<dbReference type="InterPro" id="IPR010982">
    <property type="entry name" value="Lambda_DNA-bd_dom_sf"/>
</dbReference>
<dbReference type="GO" id="GO:0003677">
    <property type="term" value="F:DNA binding"/>
    <property type="evidence" value="ECO:0007669"/>
    <property type="project" value="InterPro"/>
</dbReference>
<feature type="domain" description="HTH cro/C1-type" evidence="1">
    <location>
        <begin position="8"/>
        <end position="61"/>
    </location>
</feature>
<dbReference type="OrthoDB" id="34624at2"/>
<dbReference type="AlphaFoldDB" id="A0A0R2K4Y5"/>
<dbReference type="RefSeq" id="WP_010499713.1">
    <property type="nucleotide sequence ID" value="NZ_JQBK01000064.1"/>
</dbReference>
<organism evidence="2 3">
    <name type="scientific">Ligilactobacillus acidipiscis</name>
    <dbReference type="NCBI Taxonomy" id="89059"/>
    <lineage>
        <taxon>Bacteria</taxon>
        <taxon>Bacillati</taxon>
        <taxon>Bacillota</taxon>
        <taxon>Bacilli</taxon>
        <taxon>Lactobacillales</taxon>
        <taxon>Lactobacillaceae</taxon>
        <taxon>Ligilactobacillus</taxon>
    </lineage>
</organism>